<dbReference type="Gene3D" id="3.10.129.10">
    <property type="entry name" value="Hotdog Thioesterase"/>
    <property type="match status" value="1"/>
</dbReference>
<accession>A0AA37WKI0</accession>
<protein>
    <submittedName>
        <fullName evidence="2">Acyl dehydratase</fullName>
    </submittedName>
</protein>
<comment type="caution">
    <text evidence="2">The sequence shown here is derived from an EMBL/GenBank/DDBJ whole genome shotgun (WGS) entry which is preliminary data.</text>
</comment>
<dbReference type="PRINTS" id="PR01483">
    <property type="entry name" value="FASYNTHASE"/>
</dbReference>
<evidence type="ECO:0000313" key="3">
    <source>
        <dbReference type="Proteomes" id="UP001156601"/>
    </source>
</evidence>
<dbReference type="SUPFAM" id="SSF54637">
    <property type="entry name" value="Thioesterase/thiol ester dehydrase-isomerase"/>
    <property type="match status" value="1"/>
</dbReference>
<dbReference type="EMBL" id="BSOT01000019">
    <property type="protein sequence ID" value="GLR73038.1"/>
    <property type="molecule type" value="Genomic_DNA"/>
</dbReference>
<dbReference type="Proteomes" id="UP001156601">
    <property type="component" value="Unassembled WGS sequence"/>
</dbReference>
<proteinExistence type="predicted"/>
<dbReference type="InterPro" id="IPR003965">
    <property type="entry name" value="Fatty_acid_synthase"/>
</dbReference>
<dbReference type="Pfam" id="PF01575">
    <property type="entry name" value="MaoC_dehydratas"/>
    <property type="match status" value="1"/>
</dbReference>
<gene>
    <name evidence="2" type="ORF">GCM10007852_39460</name>
</gene>
<feature type="domain" description="MaoC-like" evidence="1">
    <location>
        <begin position="186"/>
        <end position="236"/>
    </location>
</feature>
<dbReference type="GO" id="GO:0005835">
    <property type="term" value="C:fatty acid synthase complex"/>
    <property type="evidence" value="ECO:0007669"/>
    <property type="project" value="InterPro"/>
</dbReference>
<dbReference type="InterPro" id="IPR002539">
    <property type="entry name" value="MaoC-like_dom"/>
</dbReference>
<dbReference type="PANTHER" id="PTHR43841:SF3">
    <property type="entry name" value="(3R)-HYDROXYACYL-ACP DEHYDRATASE SUBUNIT HADB"/>
    <property type="match status" value="1"/>
</dbReference>
<dbReference type="PANTHER" id="PTHR43841">
    <property type="entry name" value="3-HYDROXYACYL-THIOESTER DEHYDRATASE HTDX-RELATED"/>
    <property type="match status" value="1"/>
</dbReference>
<dbReference type="GO" id="GO:0004312">
    <property type="term" value="F:fatty acid synthase activity"/>
    <property type="evidence" value="ECO:0007669"/>
    <property type="project" value="InterPro"/>
</dbReference>
<evidence type="ECO:0000259" key="1">
    <source>
        <dbReference type="Pfam" id="PF01575"/>
    </source>
</evidence>
<dbReference type="InterPro" id="IPR029069">
    <property type="entry name" value="HotDog_dom_sf"/>
</dbReference>
<sequence>MLNLYAKAALYSPSKALLANSELFLPDAKSRRSITLDVININKYNKLVAWDKSAGSLLHPNYIQVLSLPMQLEMMIRPPFPFKAMGLVHIANSIQVNSLPVAYGDIDISTRFGNLYHHRRGIVFEVITEAVQEGEACVYAVSYYLARMGINALNEYAVTLPAFNESLLLSTIETTQETVPYNGISDINFSHDAGREYAKVSGDYNPIHLWPLTAAIFGFKRAIIHGMYSKALAFSKLYYLDRKTLSSGGFSLNTVFKAPISLPQNTSLQTNTKGGFCLSSFNKDKSRQHIVGEIVTNIS</sequence>
<reference evidence="2" key="2">
    <citation type="submission" date="2023-01" db="EMBL/GenBank/DDBJ databases">
        <title>Draft genome sequence of Agaribacter marinus strain NBRC 110023.</title>
        <authorList>
            <person name="Sun Q."/>
            <person name="Mori K."/>
        </authorList>
    </citation>
    <scope>NUCLEOTIDE SEQUENCE</scope>
    <source>
        <strain evidence="2">NBRC 110023</strain>
    </source>
</reference>
<reference evidence="2" key="1">
    <citation type="journal article" date="2014" name="Int. J. Syst. Evol. Microbiol.">
        <title>Complete genome sequence of Corynebacterium casei LMG S-19264T (=DSM 44701T), isolated from a smear-ripened cheese.</title>
        <authorList>
            <consortium name="US DOE Joint Genome Institute (JGI-PGF)"/>
            <person name="Walter F."/>
            <person name="Albersmeier A."/>
            <person name="Kalinowski J."/>
            <person name="Ruckert C."/>
        </authorList>
    </citation>
    <scope>NUCLEOTIDE SEQUENCE</scope>
    <source>
        <strain evidence="2">NBRC 110023</strain>
    </source>
</reference>
<dbReference type="RefSeq" id="WP_284219457.1">
    <property type="nucleotide sequence ID" value="NZ_BSOT01000019.1"/>
</dbReference>
<name>A0AA37WKI0_9ALTE</name>
<evidence type="ECO:0000313" key="2">
    <source>
        <dbReference type="EMBL" id="GLR73038.1"/>
    </source>
</evidence>
<keyword evidence="3" id="KW-1185">Reference proteome</keyword>
<dbReference type="AlphaFoldDB" id="A0AA37WKI0"/>
<dbReference type="GO" id="GO:0006633">
    <property type="term" value="P:fatty acid biosynthetic process"/>
    <property type="evidence" value="ECO:0007669"/>
    <property type="project" value="InterPro"/>
</dbReference>
<organism evidence="2 3">
    <name type="scientific">Agaribacter marinus</name>
    <dbReference type="NCBI Taxonomy" id="1431249"/>
    <lineage>
        <taxon>Bacteria</taxon>
        <taxon>Pseudomonadati</taxon>
        <taxon>Pseudomonadota</taxon>
        <taxon>Gammaproteobacteria</taxon>
        <taxon>Alteromonadales</taxon>
        <taxon>Alteromonadaceae</taxon>
        <taxon>Agaribacter</taxon>
    </lineage>
</organism>